<proteinExistence type="predicted"/>
<evidence type="ECO:0000256" key="1">
    <source>
        <dbReference type="ARBA" id="ARBA00023172"/>
    </source>
</evidence>
<accession>A0A221INW5</accession>
<protein>
    <recommendedName>
        <fullName evidence="2">Integrase catalytic domain-containing protein</fullName>
    </recommendedName>
</protein>
<dbReference type="KEGG" id="png:PNIG_a3756"/>
<dbReference type="KEGG" id="png:PNIG_a3214"/>
<dbReference type="EMBL" id="CP011036">
    <property type="protein sequence ID" value="ASM55520.1"/>
    <property type="molecule type" value="Genomic_DNA"/>
</dbReference>
<name>A0A221INW5_9GAMM</name>
<evidence type="ECO:0000313" key="5">
    <source>
        <dbReference type="EMBL" id="ASM55609.1"/>
    </source>
</evidence>
<gene>
    <name evidence="3" type="ORF">PNIG_a3214</name>
    <name evidence="4" type="ORF">PNIG_a3654</name>
    <name evidence="5" type="ORF">PNIG_a3756</name>
    <name evidence="6" type="ORF">PNIG_b0005</name>
</gene>
<dbReference type="KEGG" id="png:PNIG_b0005"/>
<dbReference type="InterPro" id="IPR036397">
    <property type="entry name" value="RNaseH_sf"/>
</dbReference>
<dbReference type="GO" id="GO:0003676">
    <property type="term" value="F:nucleic acid binding"/>
    <property type="evidence" value="ECO:0007669"/>
    <property type="project" value="InterPro"/>
</dbReference>
<dbReference type="Proteomes" id="UP000198329">
    <property type="component" value="Chromosome I"/>
</dbReference>
<dbReference type="InterPro" id="IPR051917">
    <property type="entry name" value="Transposase-Integrase"/>
</dbReference>
<dbReference type="InterPro" id="IPR009057">
    <property type="entry name" value="Homeodomain-like_sf"/>
</dbReference>
<keyword evidence="1" id="KW-0233">DNA recombination</keyword>
<dbReference type="SUPFAM" id="SSF53098">
    <property type="entry name" value="Ribonuclease H-like"/>
    <property type="match status" value="1"/>
</dbReference>
<dbReference type="InterPro" id="IPR012337">
    <property type="entry name" value="RNaseH-like_sf"/>
</dbReference>
<dbReference type="Gene3D" id="3.30.420.10">
    <property type="entry name" value="Ribonuclease H-like superfamily/Ribonuclease H"/>
    <property type="match status" value="1"/>
</dbReference>
<evidence type="ECO:0000313" key="4">
    <source>
        <dbReference type="EMBL" id="ASM55520.1"/>
    </source>
</evidence>
<dbReference type="GO" id="GO:0032196">
    <property type="term" value="P:transposition"/>
    <property type="evidence" value="ECO:0007669"/>
    <property type="project" value="TreeGrafter"/>
</dbReference>
<dbReference type="GO" id="GO:0015074">
    <property type="term" value="P:DNA integration"/>
    <property type="evidence" value="ECO:0007669"/>
    <property type="project" value="InterPro"/>
</dbReference>
<dbReference type="RefSeq" id="WP_089368737.1">
    <property type="nucleotide sequence ID" value="NZ_BJXZ01000121.1"/>
</dbReference>
<keyword evidence="7" id="KW-1185">Reference proteome</keyword>
<dbReference type="GeneID" id="300943292"/>
<dbReference type="PANTHER" id="PTHR10948">
    <property type="entry name" value="TRANSPOSASE"/>
    <property type="match status" value="1"/>
</dbReference>
<dbReference type="EMBL" id="CP011036">
    <property type="protein sequence ID" value="ASM55135.1"/>
    <property type="molecule type" value="Genomic_DNA"/>
</dbReference>
<dbReference type="Pfam" id="PF13936">
    <property type="entry name" value="HTH_38"/>
    <property type="match status" value="1"/>
</dbReference>
<dbReference type="GO" id="GO:0005829">
    <property type="term" value="C:cytosol"/>
    <property type="evidence" value="ECO:0007669"/>
    <property type="project" value="TreeGrafter"/>
</dbReference>
<dbReference type="PROSITE" id="PS50994">
    <property type="entry name" value="INTEGRASE"/>
    <property type="match status" value="1"/>
</dbReference>
<dbReference type="KEGG" id="png:PNIG_a3654"/>
<evidence type="ECO:0000313" key="3">
    <source>
        <dbReference type="EMBL" id="ASM55135.1"/>
    </source>
</evidence>
<dbReference type="Proteomes" id="UP000198329">
    <property type="component" value="Chromosome II"/>
</dbReference>
<sequence>MRHYKQLTYAQRCQIAVLKKSGFTQQSIAELTNLSQSTISRELSRNTGKRGYRHKQAHERALFRRRSVRKPLKMTPEMIALITQKLNEKWSPEQITGWLRKESELSVSHECIYLYIWEDKKAGGELYLHLRRHGKKYHKRSHGKTNRGQIKNRVSIEERPQIVDEKGRIGDWEIDTVIGKGHRGALVTIVERVTQFTVSTQVAGKTAQAVTTATIELLRPYRSALHSITADNGKEFAYHEQITEALSVPVYFAHPYHSWERGLNENTNGLLRQYWPKSTDFKAVTPAQVIPVLEQLNNRPRKTLGFETPAKLMQDHLAAKAA</sequence>
<dbReference type="InterPro" id="IPR025246">
    <property type="entry name" value="IS30-like_HTH"/>
</dbReference>
<dbReference type="AlphaFoldDB" id="A0A221INW5"/>
<reference evidence="4 7" key="1">
    <citation type="submission" date="2015-03" db="EMBL/GenBank/DDBJ databases">
        <authorList>
            <person name="Xie B.-B."/>
            <person name="Rong J.-C."/>
            <person name="Qin Q.-L."/>
            <person name="Zhang Y.-Z."/>
        </authorList>
    </citation>
    <scope>NUCLEOTIDE SEQUENCE [LARGE SCALE GENOMIC DNA]</scope>
    <source>
        <strain evidence="4 7">KMM 661</strain>
    </source>
</reference>
<dbReference type="PANTHER" id="PTHR10948:SF23">
    <property type="entry name" value="TRANSPOSASE INSI FOR INSERTION SEQUENCE ELEMENT IS30A-RELATED"/>
    <property type="match status" value="1"/>
</dbReference>
<feature type="domain" description="Integrase catalytic" evidence="2">
    <location>
        <begin position="156"/>
        <end position="317"/>
    </location>
</feature>
<dbReference type="EMBL" id="CP011036">
    <property type="protein sequence ID" value="ASM55609.1"/>
    <property type="molecule type" value="Genomic_DNA"/>
</dbReference>
<evidence type="ECO:0000313" key="7">
    <source>
        <dbReference type="Proteomes" id="UP000198329"/>
    </source>
</evidence>
<dbReference type="SUPFAM" id="SSF46689">
    <property type="entry name" value="Homeodomain-like"/>
    <property type="match status" value="1"/>
</dbReference>
<dbReference type="EMBL" id="CP011037">
    <property type="protein sequence ID" value="ASM55668.1"/>
    <property type="molecule type" value="Genomic_DNA"/>
</dbReference>
<dbReference type="GO" id="GO:0004803">
    <property type="term" value="F:transposase activity"/>
    <property type="evidence" value="ECO:0007669"/>
    <property type="project" value="TreeGrafter"/>
</dbReference>
<evidence type="ECO:0000259" key="2">
    <source>
        <dbReference type="PROSITE" id="PS50994"/>
    </source>
</evidence>
<evidence type="ECO:0000313" key="6">
    <source>
        <dbReference type="EMBL" id="ASM55668.1"/>
    </source>
</evidence>
<dbReference type="InterPro" id="IPR001584">
    <property type="entry name" value="Integrase_cat-core"/>
</dbReference>
<dbReference type="InterPro" id="IPR053392">
    <property type="entry name" value="Transposase_IS30-like"/>
</dbReference>
<organism evidence="4 7">
    <name type="scientific">Pseudoalteromonas nigrifaciens</name>
    <dbReference type="NCBI Taxonomy" id="28109"/>
    <lineage>
        <taxon>Bacteria</taxon>
        <taxon>Pseudomonadati</taxon>
        <taxon>Pseudomonadota</taxon>
        <taxon>Gammaproteobacteria</taxon>
        <taxon>Alteromonadales</taxon>
        <taxon>Pseudoalteromonadaceae</taxon>
        <taxon>Pseudoalteromonas</taxon>
    </lineage>
</organism>
<dbReference type="GO" id="GO:0006310">
    <property type="term" value="P:DNA recombination"/>
    <property type="evidence" value="ECO:0007669"/>
    <property type="project" value="UniProtKB-KW"/>
</dbReference>
<dbReference type="NCBIfam" id="NF033563">
    <property type="entry name" value="transpos_IS30"/>
    <property type="match status" value="1"/>
</dbReference>